<reference evidence="11 12" key="1">
    <citation type="submission" date="2020-01" db="EMBL/GenBank/DDBJ databases">
        <authorList>
            <person name="Peng S.Y."/>
            <person name="Li J."/>
            <person name="Wang M."/>
            <person name="Wang L."/>
            <person name="Wang C.Q."/>
            <person name="Wang J.R."/>
        </authorList>
    </citation>
    <scope>NUCLEOTIDE SEQUENCE [LARGE SCALE GENOMIC DNA]</scope>
    <source>
        <strain evidence="11 12">XCT-34</strain>
    </source>
</reference>
<dbReference type="Gene3D" id="2.30.40.10">
    <property type="entry name" value="Urease, subunit C, domain 1"/>
    <property type="match status" value="1"/>
</dbReference>
<evidence type="ECO:0000313" key="11">
    <source>
        <dbReference type="EMBL" id="NBN62493.1"/>
    </source>
</evidence>
<dbReference type="InterPro" id="IPR054418">
    <property type="entry name" value="MQNX/HUTI_composite_N"/>
</dbReference>
<dbReference type="SUPFAM" id="SSF51338">
    <property type="entry name" value="Composite domain of metallo-dependent hydrolases"/>
    <property type="match status" value="2"/>
</dbReference>
<comment type="cofactor">
    <cofactor evidence="8">
        <name>Zn(2+)</name>
        <dbReference type="ChEBI" id="CHEBI:29105"/>
    </cofactor>
    <text evidence="8">Binds 1 zinc ion per subunit.</text>
</comment>
<accession>A0ABW9ZCU6</accession>
<evidence type="ECO:0000259" key="9">
    <source>
        <dbReference type="Pfam" id="PF01979"/>
    </source>
</evidence>
<organism evidence="11 12">
    <name type="scientific">Pannonibacter tanglangensis</name>
    <dbReference type="NCBI Taxonomy" id="2750084"/>
    <lineage>
        <taxon>Bacteria</taxon>
        <taxon>Pseudomonadati</taxon>
        <taxon>Pseudomonadota</taxon>
        <taxon>Alphaproteobacteria</taxon>
        <taxon>Hyphomicrobiales</taxon>
        <taxon>Stappiaceae</taxon>
        <taxon>Pannonibacter</taxon>
    </lineage>
</organism>
<evidence type="ECO:0000256" key="3">
    <source>
        <dbReference type="ARBA" id="ARBA00012781"/>
    </source>
</evidence>
<sequence>MRVPVLATSPARLLRGRIVSFLRRPHGADDDGALVHHADGGLLIENGLITAMGPFAEVAAAAPAATPVTDHRPHLLMAGFIDPHLHFPQAQVLASWADQLLDWLNDHTFPAEQKFADLAHGQRIATAFYDALIAHGTTTAVAYCSSHPNSVRAYFGEAEARGMRMLGGKTMMDRNAPPALCDTAQSAYDDSKALMAEWHGRGRALYVITPRFAITSTPAQLEVAGALLAEHPDCHLQTHINENHNEITYTLDLYPGHADYLAVYERYGLLGRKTLLGHCIHMNDRELGVMRETGSVAVFCPTSNLFLGSGLFDKARLESHGVRTAIATDIGGGTSYSLLRTLDEGYKVLQLQRQRLHPYETFYWATRGNAESLSLEDRIGTLDAGTEADIIVLNPAATPEMALRVETARSLADELFILQTLGDDRAVVETYVAGVGMKGHAGFSGHRVARCHFR</sequence>
<dbReference type="PANTHER" id="PTHR11271:SF6">
    <property type="entry name" value="GUANINE DEAMINASE"/>
    <property type="match status" value="1"/>
</dbReference>
<evidence type="ECO:0000259" key="10">
    <source>
        <dbReference type="Pfam" id="PF22039"/>
    </source>
</evidence>
<protein>
    <recommendedName>
        <fullName evidence="3 7">Guanine deaminase</fullName>
        <shortName evidence="8">Guanase</shortName>
        <ecNumber evidence="3 7">3.5.4.3</ecNumber>
    </recommendedName>
    <alternativeName>
        <fullName evidence="8">Guanine aminohydrolase</fullName>
    </alternativeName>
</protein>
<comment type="function">
    <text evidence="8">Catalyzes the hydrolytic deamination of guanine, producing xanthine and ammonia.</text>
</comment>
<evidence type="ECO:0000256" key="8">
    <source>
        <dbReference type="RuleBase" id="RU366009"/>
    </source>
</evidence>
<gene>
    <name evidence="11" type="primary">guaD</name>
    <name evidence="11" type="ORF">GWI71_02260</name>
</gene>
<dbReference type="InterPro" id="IPR006680">
    <property type="entry name" value="Amidohydro-rel"/>
</dbReference>
<comment type="pathway">
    <text evidence="1 8">Purine metabolism; guanine degradation; xanthine from guanine: step 1/1.</text>
</comment>
<dbReference type="Gene3D" id="3.20.20.140">
    <property type="entry name" value="Metal-dependent hydrolases"/>
    <property type="match status" value="1"/>
</dbReference>
<dbReference type="NCBIfam" id="TIGR02967">
    <property type="entry name" value="guan_deamin"/>
    <property type="match status" value="1"/>
</dbReference>
<dbReference type="InterPro" id="IPR032466">
    <property type="entry name" value="Metal_Hydrolase"/>
</dbReference>
<keyword evidence="5 8" id="KW-0378">Hydrolase</keyword>
<dbReference type="EMBL" id="JAABLP010000001">
    <property type="protein sequence ID" value="NBN62493.1"/>
    <property type="molecule type" value="Genomic_DNA"/>
</dbReference>
<evidence type="ECO:0000256" key="4">
    <source>
        <dbReference type="ARBA" id="ARBA00022723"/>
    </source>
</evidence>
<dbReference type="Pfam" id="PF22039">
    <property type="entry name" value="HUTI_composite_bact"/>
    <property type="match status" value="1"/>
</dbReference>
<dbReference type="InterPro" id="IPR051607">
    <property type="entry name" value="Metallo-dep_hydrolases"/>
</dbReference>
<evidence type="ECO:0000313" key="12">
    <source>
        <dbReference type="Proteomes" id="UP000541347"/>
    </source>
</evidence>
<feature type="domain" description="Aminodeoxyfutalosine deaminase/Imidazolonepropionase-like composite" evidence="10">
    <location>
        <begin position="40"/>
        <end position="65"/>
    </location>
</feature>
<dbReference type="Pfam" id="PF01979">
    <property type="entry name" value="Amidohydro_1"/>
    <property type="match status" value="1"/>
</dbReference>
<dbReference type="GO" id="GO:0008892">
    <property type="term" value="F:guanine deaminase activity"/>
    <property type="evidence" value="ECO:0007669"/>
    <property type="project" value="UniProtKB-EC"/>
</dbReference>
<keyword evidence="4 8" id="KW-0479">Metal-binding</keyword>
<feature type="domain" description="Amidohydrolase-related" evidence="9">
    <location>
        <begin position="76"/>
        <end position="434"/>
    </location>
</feature>
<comment type="catalytic activity">
    <reaction evidence="8">
        <text>guanine + H2O + H(+) = xanthine + NH4(+)</text>
        <dbReference type="Rhea" id="RHEA:14665"/>
        <dbReference type="ChEBI" id="CHEBI:15377"/>
        <dbReference type="ChEBI" id="CHEBI:15378"/>
        <dbReference type="ChEBI" id="CHEBI:16235"/>
        <dbReference type="ChEBI" id="CHEBI:17712"/>
        <dbReference type="ChEBI" id="CHEBI:28938"/>
        <dbReference type="EC" id="3.5.4.3"/>
    </reaction>
</comment>
<dbReference type="SUPFAM" id="SSF51556">
    <property type="entry name" value="Metallo-dependent hydrolases"/>
    <property type="match status" value="1"/>
</dbReference>
<dbReference type="InterPro" id="IPR011059">
    <property type="entry name" value="Metal-dep_hydrolase_composite"/>
</dbReference>
<evidence type="ECO:0000256" key="7">
    <source>
        <dbReference type="NCBIfam" id="TIGR02967"/>
    </source>
</evidence>
<evidence type="ECO:0000256" key="1">
    <source>
        <dbReference type="ARBA" id="ARBA00004984"/>
    </source>
</evidence>
<name>A0ABW9ZCU6_9HYPH</name>
<dbReference type="InterPro" id="IPR014311">
    <property type="entry name" value="Guanine_deaminase"/>
</dbReference>
<dbReference type="PANTHER" id="PTHR11271">
    <property type="entry name" value="GUANINE DEAMINASE"/>
    <property type="match status" value="1"/>
</dbReference>
<evidence type="ECO:0000256" key="5">
    <source>
        <dbReference type="ARBA" id="ARBA00022801"/>
    </source>
</evidence>
<comment type="caution">
    <text evidence="11">The sequence shown here is derived from an EMBL/GenBank/DDBJ whole genome shotgun (WGS) entry which is preliminary data.</text>
</comment>
<dbReference type="EC" id="3.5.4.3" evidence="3 7"/>
<keyword evidence="6 8" id="KW-0862">Zinc</keyword>
<dbReference type="NCBIfam" id="NF006679">
    <property type="entry name" value="PRK09228.1"/>
    <property type="match status" value="1"/>
</dbReference>
<dbReference type="Proteomes" id="UP000541347">
    <property type="component" value="Unassembled WGS sequence"/>
</dbReference>
<keyword evidence="12" id="KW-1185">Reference proteome</keyword>
<evidence type="ECO:0000256" key="2">
    <source>
        <dbReference type="ARBA" id="ARBA00006745"/>
    </source>
</evidence>
<proteinExistence type="inferred from homology"/>
<comment type="similarity">
    <text evidence="2 8">Belongs to the metallo-dependent hydrolases superfamily. ATZ/TRZ family.</text>
</comment>
<evidence type="ECO:0000256" key="6">
    <source>
        <dbReference type="ARBA" id="ARBA00022833"/>
    </source>
</evidence>